<proteinExistence type="predicted"/>
<dbReference type="PANTHER" id="PTHR45691:SF6">
    <property type="entry name" value="PROTEIN DIAPHANOUS"/>
    <property type="match status" value="1"/>
</dbReference>
<comment type="caution">
    <text evidence="2">The sequence shown here is derived from an EMBL/GenBank/DDBJ whole genome shotgun (WGS) entry which is preliminary data.</text>
</comment>
<dbReference type="InterPro" id="IPR051412">
    <property type="entry name" value="Formin_Homology_Diaphanous_sf"/>
</dbReference>
<dbReference type="GO" id="GO:0030041">
    <property type="term" value="P:actin filament polymerization"/>
    <property type="evidence" value="ECO:0007669"/>
    <property type="project" value="TreeGrafter"/>
</dbReference>
<gene>
    <name evidence="2" type="ORF">AC578_9860</name>
</gene>
<organism evidence="2 3">
    <name type="scientific">Pseudocercospora eumusae</name>
    <dbReference type="NCBI Taxonomy" id="321146"/>
    <lineage>
        <taxon>Eukaryota</taxon>
        <taxon>Fungi</taxon>
        <taxon>Dikarya</taxon>
        <taxon>Ascomycota</taxon>
        <taxon>Pezizomycotina</taxon>
        <taxon>Dothideomycetes</taxon>
        <taxon>Dothideomycetidae</taxon>
        <taxon>Mycosphaerellales</taxon>
        <taxon>Mycosphaerellaceae</taxon>
        <taxon>Pseudocercospora</taxon>
    </lineage>
</organism>
<accession>A0A139HBD3</accession>
<keyword evidence="3" id="KW-1185">Reference proteome</keyword>
<evidence type="ECO:0000313" key="2">
    <source>
        <dbReference type="EMBL" id="KXS99678.1"/>
    </source>
</evidence>
<feature type="compositionally biased region" description="Pro residues" evidence="1">
    <location>
        <begin position="294"/>
        <end position="304"/>
    </location>
</feature>
<reference evidence="2 3" key="1">
    <citation type="submission" date="2015-07" db="EMBL/GenBank/DDBJ databases">
        <title>Comparative genomics of the Sigatoka disease complex on banana suggests a link between parallel evolutionary changes in Pseudocercospora fijiensis and Pseudocercospora eumusae and increased virulence on the banana host.</title>
        <authorList>
            <person name="Chang T.-C."/>
            <person name="Salvucci A."/>
            <person name="Crous P.W."/>
            <person name="Stergiopoulos I."/>
        </authorList>
    </citation>
    <scope>NUCLEOTIDE SEQUENCE [LARGE SCALE GENOMIC DNA]</scope>
    <source>
        <strain evidence="2 3">CBS 114824</strain>
    </source>
</reference>
<evidence type="ECO:0000256" key="1">
    <source>
        <dbReference type="SAM" id="MobiDB-lite"/>
    </source>
</evidence>
<dbReference type="Proteomes" id="UP000070133">
    <property type="component" value="Unassembled WGS sequence"/>
</dbReference>
<feature type="region of interest" description="Disordered" evidence="1">
    <location>
        <begin position="221"/>
        <end position="312"/>
    </location>
</feature>
<dbReference type="EMBL" id="LFZN01000088">
    <property type="protein sequence ID" value="KXS99678.1"/>
    <property type="molecule type" value="Genomic_DNA"/>
</dbReference>
<protein>
    <submittedName>
        <fullName evidence="2">Uncharacterized protein</fullName>
    </submittedName>
</protein>
<feature type="compositionally biased region" description="Low complexity" evidence="1">
    <location>
        <begin position="281"/>
        <end position="293"/>
    </location>
</feature>
<name>A0A139HBD3_9PEZI</name>
<evidence type="ECO:0000313" key="3">
    <source>
        <dbReference type="Proteomes" id="UP000070133"/>
    </source>
</evidence>
<feature type="compositionally biased region" description="Pro residues" evidence="1">
    <location>
        <begin position="227"/>
        <end position="280"/>
    </location>
</feature>
<dbReference type="PRINTS" id="PR01217">
    <property type="entry name" value="PRICHEXTENSN"/>
</dbReference>
<sequence>MATDRTIAQQWLADKLENRSNAACWNICTQFILNNLGAQSRVSWEIFCCWEYLQSQERMRLQGFMNSLAFPERLTACVSGLRETVEKESRSKRTIVQAWPGFGFRFVSAGGTDMTPARFSIGLLEKLAVLARENPRAGAVLSGALATKAIQRLRFTDSNVAQVKIADVEVILAEIRSSRLPRPALTPLRSLQSPLEVEVGRGRVTGVLSDNSSTFVFEVDTLRGDAPSPPPPPPPPPSPPPPPPPSSSPPPPPPSSPPPPPPSSPPPPPPSSPPPPPPPRSGSGSNAGSAPGPGSAPPAPPPPARTKRDLGSRLRAMVARELKHEREAGVASAAELRQAEEWVSQDLNGWLSELPRIWQ</sequence>
<dbReference type="GO" id="GO:0005884">
    <property type="term" value="C:actin filament"/>
    <property type="evidence" value="ECO:0007669"/>
    <property type="project" value="TreeGrafter"/>
</dbReference>
<dbReference type="AlphaFoldDB" id="A0A139HBD3"/>
<dbReference type="OrthoDB" id="3650578at2759"/>
<dbReference type="PANTHER" id="PTHR45691">
    <property type="entry name" value="PROTEIN DIAPHANOUS"/>
    <property type="match status" value="1"/>
</dbReference>